<feature type="compositionally biased region" description="Acidic residues" evidence="1">
    <location>
        <begin position="221"/>
        <end position="231"/>
    </location>
</feature>
<name>A0ABR1XI40_9PEZI</name>
<gene>
    <name evidence="2" type="ORF">IWX90DRAFT_418182</name>
</gene>
<evidence type="ECO:0000313" key="3">
    <source>
        <dbReference type="Proteomes" id="UP001456524"/>
    </source>
</evidence>
<organism evidence="2 3">
    <name type="scientific">Phyllosticta citrichinensis</name>
    <dbReference type="NCBI Taxonomy" id="1130410"/>
    <lineage>
        <taxon>Eukaryota</taxon>
        <taxon>Fungi</taxon>
        <taxon>Dikarya</taxon>
        <taxon>Ascomycota</taxon>
        <taxon>Pezizomycotina</taxon>
        <taxon>Dothideomycetes</taxon>
        <taxon>Dothideomycetes incertae sedis</taxon>
        <taxon>Botryosphaeriales</taxon>
        <taxon>Phyllostictaceae</taxon>
        <taxon>Phyllosticta</taxon>
    </lineage>
</organism>
<protein>
    <submittedName>
        <fullName evidence="2">Uncharacterized protein</fullName>
    </submittedName>
</protein>
<feature type="compositionally biased region" description="Polar residues" evidence="1">
    <location>
        <begin position="1"/>
        <end position="13"/>
    </location>
</feature>
<feature type="compositionally biased region" description="Pro residues" evidence="1">
    <location>
        <begin position="179"/>
        <end position="189"/>
    </location>
</feature>
<feature type="compositionally biased region" description="Acidic residues" evidence="1">
    <location>
        <begin position="88"/>
        <end position="98"/>
    </location>
</feature>
<feature type="region of interest" description="Disordered" evidence="1">
    <location>
        <begin position="1"/>
        <end position="101"/>
    </location>
</feature>
<keyword evidence="3" id="KW-1185">Reference proteome</keyword>
<evidence type="ECO:0000313" key="2">
    <source>
        <dbReference type="EMBL" id="KAK8155735.1"/>
    </source>
</evidence>
<sequence length="349" mass="37827">MYPQTPKSSSSKQDVFGGPETFGNPSVFWSKPTQLPAPPSRLHFTFTPEPQQTPTRRGNEKDAKPSESIAATEIQDPSDLKKGFGFEYPEEPTEEDVDIFSNGSASASRRFTWVGEKTIFESCQTGPFSSARVDFSKPPAPSVEDVAEEEEEARSYVEPKPVSSHNDHTGSQTTESVLPSPPPTPPPQAGPSASTKPTQPSAAATTDDQLHVDNMASSTDSDTDSDDDSDLEVSRLHSWNWPVVSKSGNFELRSPTPSPAAKRRQSSARSWPPPPSPFASLSLAQMKAMATVPPVETTAQTLTPCPAQKQWRPPRFALHDGDPQTRELALTLGRLGFAENKGKKKGAEP</sequence>
<feature type="region of interest" description="Disordered" evidence="1">
    <location>
        <begin position="124"/>
        <end position="279"/>
    </location>
</feature>
<comment type="caution">
    <text evidence="2">The sequence shown here is derived from an EMBL/GenBank/DDBJ whole genome shotgun (WGS) entry which is preliminary data.</text>
</comment>
<proteinExistence type="predicted"/>
<dbReference type="EMBL" id="JBBWUH010000010">
    <property type="protein sequence ID" value="KAK8155735.1"/>
    <property type="molecule type" value="Genomic_DNA"/>
</dbReference>
<feature type="compositionally biased region" description="Polar residues" evidence="1">
    <location>
        <begin position="196"/>
        <end position="207"/>
    </location>
</feature>
<reference evidence="2 3" key="1">
    <citation type="journal article" date="2022" name="G3 (Bethesda)">
        <title>Enemy or ally: a genomic approach to elucidate the lifestyle of Phyllosticta citrichinaensis.</title>
        <authorList>
            <person name="Buijs V.A."/>
            <person name="Groenewald J.Z."/>
            <person name="Haridas S."/>
            <person name="LaButti K.M."/>
            <person name="Lipzen A."/>
            <person name="Martin F.M."/>
            <person name="Barry K."/>
            <person name="Grigoriev I.V."/>
            <person name="Crous P.W."/>
            <person name="Seidl M.F."/>
        </authorList>
    </citation>
    <scope>NUCLEOTIDE SEQUENCE [LARGE SCALE GENOMIC DNA]</scope>
    <source>
        <strain evidence="2 3">CBS 129764</strain>
    </source>
</reference>
<dbReference type="Proteomes" id="UP001456524">
    <property type="component" value="Unassembled WGS sequence"/>
</dbReference>
<evidence type="ECO:0000256" key="1">
    <source>
        <dbReference type="SAM" id="MobiDB-lite"/>
    </source>
</evidence>
<accession>A0ABR1XI40</accession>
<feature type="compositionally biased region" description="Low complexity" evidence="1">
    <location>
        <begin position="44"/>
        <end position="55"/>
    </location>
</feature>